<dbReference type="Proteomes" id="UP001470230">
    <property type="component" value="Unassembled WGS sequence"/>
</dbReference>
<dbReference type="InterPro" id="IPR003607">
    <property type="entry name" value="HD/PDEase_dom"/>
</dbReference>
<organism evidence="1 2">
    <name type="scientific">Tritrichomonas musculus</name>
    <dbReference type="NCBI Taxonomy" id="1915356"/>
    <lineage>
        <taxon>Eukaryota</taxon>
        <taxon>Metamonada</taxon>
        <taxon>Parabasalia</taxon>
        <taxon>Tritrichomonadida</taxon>
        <taxon>Tritrichomonadidae</taxon>
        <taxon>Tritrichomonas</taxon>
    </lineage>
</organism>
<reference evidence="1 2" key="1">
    <citation type="submission" date="2024-04" db="EMBL/GenBank/DDBJ databases">
        <title>Tritrichomonas musculus Genome.</title>
        <authorList>
            <person name="Alves-Ferreira E."/>
            <person name="Grigg M."/>
            <person name="Lorenzi H."/>
            <person name="Galac M."/>
        </authorList>
    </citation>
    <scope>NUCLEOTIDE SEQUENCE [LARGE SCALE GENOMIC DNA]</scope>
    <source>
        <strain evidence="1 2">EAF2021</strain>
    </source>
</reference>
<evidence type="ECO:0000313" key="1">
    <source>
        <dbReference type="EMBL" id="KAK8857779.1"/>
    </source>
</evidence>
<comment type="caution">
    <text evidence="1">The sequence shown here is derived from an EMBL/GenBank/DDBJ whole genome shotgun (WGS) entry which is preliminary data.</text>
</comment>
<dbReference type="PANTHER" id="PTHR11373:SF4">
    <property type="entry name" value="DEOXYNUCLEOSIDE TRIPHOSPHATE TRIPHOSPHOHYDROLASE SAMHD1"/>
    <property type="match status" value="1"/>
</dbReference>
<gene>
    <name evidence="1" type="ORF">M9Y10_016191</name>
</gene>
<proteinExistence type="predicted"/>
<dbReference type="Gene3D" id="1.10.3210.10">
    <property type="entry name" value="Hypothetical protein af1432"/>
    <property type="match status" value="1"/>
</dbReference>
<name>A0ABR2I5I4_9EUKA</name>
<sequence length="330" mass="38652">MDIYQIYHANIPDFIKELSDAPEMQRLKGIGMDCGCEYTKFPAYQNLTPYSRFDHSIGVALIVWHFTNNITQSIAGLFHDISSPTFSHTVDFMHKDYTKQESTENGTEEIINSSTYIQSKLQKYGIRTEEVCDYHIYPIADNDKPKLSADRLEYTLNNMIRYLHKPQNEVKSFYDDLFVSKNESGIDELVFKTEKIAEQFSILALETCKIYVLDEDRFSMESLAILMRDALQREVLSMPDLNTTEPEIITKIKNDQKLRQKWNWFCSLHIIQKSYEKPPKEEEWINITAKKRYIDPIVFPLKRVSAISPPFQAALEDFKKKSFDYWVKGI</sequence>
<protein>
    <recommendedName>
        <fullName evidence="3">HD domain-containing protein</fullName>
    </recommendedName>
</protein>
<keyword evidence="2" id="KW-1185">Reference proteome</keyword>
<dbReference type="InterPro" id="IPR050135">
    <property type="entry name" value="dGTPase-like"/>
</dbReference>
<dbReference type="SUPFAM" id="SSF109604">
    <property type="entry name" value="HD-domain/PDEase-like"/>
    <property type="match status" value="1"/>
</dbReference>
<evidence type="ECO:0008006" key="3">
    <source>
        <dbReference type="Google" id="ProtNLM"/>
    </source>
</evidence>
<evidence type="ECO:0000313" key="2">
    <source>
        <dbReference type="Proteomes" id="UP001470230"/>
    </source>
</evidence>
<dbReference type="CDD" id="cd00077">
    <property type="entry name" value="HDc"/>
    <property type="match status" value="1"/>
</dbReference>
<dbReference type="PANTHER" id="PTHR11373">
    <property type="entry name" value="DEOXYNUCLEOSIDE TRIPHOSPHATE TRIPHOSPHOHYDROLASE"/>
    <property type="match status" value="1"/>
</dbReference>
<accession>A0ABR2I5I4</accession>
<dbReference type="EMBL" id="JAPFFF010000020">
    <property type="protein sequence ID" value="KAK8857779.1"/>
    <property type="molecule type" value="Genomic_DNA"/>
</dbReference>